<evidence type="ECO:0000313" key="2">
    <source>
        <dbReference type="Proteomes" id="UP000292362"/>
    </source>
</evidence>
<dbReference type="EMBL" id="PITJ01000644">
    <property type="protein sequence ID" value="TBU01713.1"/>
    <property type="molecule type" value="Genomic_DNA"/>
</dbReference>
<sequence>MNVFFLLYFYKAITAIAKSTKHTKYTIDNIYDIMCKEMYRQYKSKVLEMNDVLEYNFLVFETLPEFFDVCDSEIFNYLYQKKLKKTYFNLICLLKSQDCFLQIKTDLIFKTKGNFCIVFNSRNIIGIHIDSILYFIKRNCYLRKSERFKRERYIYKLLNRIVNHLKRIIDIICKQKNIIVIKAISDNQLCQSHALQNFMLGLLVNMKPNIDCDYSIIILKKEKTTITSPYNIAKMMRKAFTSLYYLDISFSLLQKCENNYLPPIFTNSLNHVYKIYIRNIVLFEMVARANLFELPISCFKSFLEENSKTKNIKFSSVYRALNLAITITLIKPLIMRKKTKTTEQNENFLKIEIKSSSEPVQEFYIYFNKKKFFPTKIARNETSEINLPYDSVEEEINFILKYLKSKEDDHFLVSLFCLHEKEVILF</sequence>
<evidence type="ECO:0000313" key="1">
    <source>
        <dbReference type="EMBL" id="TBU01713.1"/>
    </source>
</evidence>
<protein>
    <submittedName>
        <fullName evidence="1">Uncharacterized protein</fullName>
    </submittedName>
</protein>
<organism evidence="1 2">
    <name type="scientific">Hamiltosporidium tvaerminnensis</name>
    <dbReference type="NCBI Taxonomy" id="1176355"/>
    <lineage>
        <taxon>Eukaryota</taxon>
        <taxon>Fungi</taxon>
        <taxon>Fungi incertae sedis</taxon>
        <taxon>Microsporidia</taxon>
        <taxon>Dubosqiidae</taxon>
        <taxon>Hamiltosporidium</taxon>
    </lineage>
</organism>
<comment type="caution">
    <text evidence="1">The sequence shown here is derived from an EMBL/GenBank/DDBJ whole genome shotgun (WGS) entry which is preliminary data.</text>
</comment>
<dbReference type="Proteomes" id="UP000292362">
    <property type="component" value="Unassembled WGS sequence"/>
</dbReference>
<dbReference type="AlphaFoldDB" id="A0A4Q9L2N3"/>
<accession>A0A4Q9L2N3</accession>
<gene>
    <name evidence="1" type="ORF">CWI37_0644p0010</name>
</gene>
<dbReference type="VEuPathDB" id="MicrosporidiaDB:CWI37_0644p0010"/>
<proteinExistence type="predicted"/>
<reference evidence="1 2" key="1">
    <citation type="submission" date="2017-12" db="EMBL/GenBank/DDBJ databases">
        <authorList>
            <person name="Pombert J.-F."/>
            <person name="Haag K.L."/>
            <person name="Ebert D."/>
        </authorList>
    </citation>
    <scope>NUCLEOTIDE SEQUENCE [LARGE SCALE GENOMIC DNA]</scope>
    <source>
        <strain evidence="1">FI-OER-3-3</strain>
    </source>
</reference>
<name>A0A4Q9L2N3_9MICR</name>